<dbReference type="Proteomes" id="UP001160148">
    <property type="component" value="Unassembled WGS sequence"/>
</dbReference>
<reference evidence="1 2" key="1">
    <citation type="submission" date="2023-01" db="EMBL/GenBank/DDBJ databases">
        <authorList>
            <person name="Whitehead M."/>
        </authorList>
    </citation>
    <scope>NUCLEOTIDE SEQUENCE [LARGE SCALE GENOMIC DNA]</scope>
</reference>
<keyword evidence="2" id="KW-1185">Reference proteome</keyword>
<proteinExistence type="predicted"/>
<dbReference type="AlphaFoldDB" id="A0AAV0W6T9"/>
<name>A0AAV0W6T9_9HEMI</name>
<protein>
    <submittedName>
        <fullName evidence="1">Uncharacterized protein</fullName>
    </submittedName>
</protein>
<dbReference type="EMBL" id="CARXXK010000001">
    <property type="protein sequence ID" value="CAI6351593.1"/>
    <property type="molecule type" value="Genomic_DNA"/>
</dbReference>
<gene>
    <name evidence="1" type="ORF">MEUPH1_LOCUS7923</name>
</gene>
<evidence type="ECO:0000313" key="2">
    <source>
        <dbReference type="Proteomes" id="UP001160148"/>
    </source>
</evidence>
<sequence length="157" mass="19022">MRLGKYDIQTRLTKELCQQLEINDNRPFTYRDISKVEKLLKIQIKVVNADNCCEIDYTRTENKYKVYLLKKDDHFYSIFSMSAFRERVYYCELCDTGYNNKKKHSCKKGQGQKCRLCNEKYHIQNFVSKKIYCHECNRYCVNNDCLRKHKDVCDKEY</sequence>
<accession>A0AAV0W6T9</accession>
<comment type="caution">
    <text evidence="1">The sequence shown here is derived from an EMBL/GenBank/DDBJ whole genome shotgun (WGS) entry which is preliminary data.</text>
</comment>
<evidence type="ECO:0000313" key="1">
    <source>
        <dbReference type="EMBL" id="CAI6351593.1"/>
    </source>
</evidence>
<organism evidence="1 2">
    <name type="scientific">Macrosiphum euphorbiae</name>
    <name type="common">potato aphid</name>
    <dbReference type="NCBI Taxonomy" id="13131"/>
    <lineage>
        <taxon>Eukaryota</taxon>
        <taxon>Metazoa</taxon>
        <taxon>Ecdysozoa</taxon>
        <taxon>Arthropoda</taxon>
        <taxon>Hexapoda</taxon>
        <taxon>Insecta</taxon>
        <taxon>Pterygota</taxon>
        <taxon>Neoptera</taxon>
        <taxon>Paraneoptera</taxon>
        <taxon>Hemiptera</taxon>
        <taxon>Sternorrhyncha</taxon>
        <taxon>Aphidomorpha</taxon>
        <taxon>Aphidoidea</taxon>
        <taxon>Aphididae</taxon>
        <taxon>Macrosiphini</taxon>
        <taxon>Macrosiphum</taxon>
    </lineage>
</organism>